<protein>
    <submittedName>
        <fullName evidence="3">4-methyl-5(B-hydroxyethyl)-thiazole monophosphate biosynthesis</fullName>
    </submittedName>
</protein>
<evidence type="ECO:0000256" key="1">
    <source>
        <dbReference type="ARBA" id="ARBA00022737"/>
    </source>
</evidence>
<organism evidence="3 4">
    <name type="scientific">Nitratiruptor tergarcus DSM 16512</name>
    <dbReference type="NCBI Taxonomy" id="1069081"/>
    <lineage>
        <taxon>Bacteria</taxon>
        <taxon>Pseudomonadati</taxon>
        <taxon>Campylobacterota</taxon>
        <taxon>Epsilonproteobacteria</taxon>
        <taxon>Nautiliales</taxon>
        <taxon>Nitratiruptoraceae</taxon>
        <taxon>Nitratiruptor</taxon>
    </lineage>
</organism>
<accession>A0A1W1WUD0</accession>
<dbReference type="STRING" id="1069081.SAMN05660197_1747"/>
<dbReference type="Gene3D" id="3.40.50.880">
    <property type="match status" value="1"/>
</dbReference>
<dbReference type="CDD" id="cd03135">
    <property type="entry name" value="GATase1_DJ-1"/>
    <property type="match status" value="1"/>
</dbReference>
<dbReference type="FunFam" id="3.40.50.880:FF:000015">
    <property type="entry name" value="Protein DJ-1 homolog C"/>
    <property type="match status" value="1"/>
</dbReference>
<evidence type="ECO:0000313" key="3">
    <source>
        <dbReference type="EMBL" id="SMC09921.1"/>
    </source>
</evidence>
<evidence type="ECO:0000313" key="4">
    <source>
        <dbReference type="Proteomes" id="UP000192602"/>
    </source>
</evidence>
<dbReference type="AlphaFoldDB" id="A0A1W1WUD0"/>
<dbReference type="RefSeq" id="WP_084276241.1">
    <property type="nucleotide sequence ID" value="NZ_AP026671.1"/>
</dbReference>
<sequence>MAKVLVPLADGFEEIEAMAIIDVLNRAGNSVVVAGLFDNEVEGANTGLKVLVHDLLKDVDPEEFDLMVLPGGLPGAEHLAKSELVQEYIKRMNEKGKLVGAICAAPWALKEAGVLEGKKHTNYPGFEEKTGQEGYIPDQKVVIDGNVVTSRGPGTAICFALELVKLLNGEAMYQQLKEGLLADYC</sequence>
<keyword evidence="1" id="KW-0677">Repeat</keyword>
<keyword evidence="4" id="KW-1185">Reference proteome</keyword>
<dbReference type="NCBIfam" id="TIGR01383">
    <property type="entry name" value="not_thiJ"/>
    <property type="match status" value="1"/>
</dbReference>
<feature type="domain" description="DJ-1/PfpI" evidence="2">
    <location>
        <begin position="2"/>
        <end position="165"/>
    </location>
</feature>
<dbReference type="EMBL" id="FWWZ01000001">
    <property type="protein sequence ID" value="SMC09921.1"/>
    <property type="molecule type" value="Genomic_DNA"/>
</dbReference>
<evidence type="ECO:0000259" key="2">
    <source>
        <dbReference type="Pfam" id="PF01965"/>
    </source>
</evidence>
<dbReference type="GO" id="GO:0005737">
    <property type="term" value="C:cytoplasm"/>
    <property type="evidence" value="ECO:0007669"/>
    <property type="project" value="TreeGrafter"/>
</dbReference>
<dbReference type="Pfam" id="PF01965">
    <property type="entry name" value="DJ-1_PfpI"/>
    <property type="match status" value="1"/>
</dbReference>
<dbReference type="InterPro" id="IPR002818">
    <property type="entry name" value="DJ-1/PfpI"/>
</dbReference>
<dbReference type="PANTHER" id="PTHR48094:SF12">
    <property type="entry name" value="PARKINSON DISEASE PROTEIN 7 HOMOLOG"/>
    <property type="match status" value="1"/>
</dbReference>
<dbReference type="InterPro" id="IPR006287">
    <property type="entry name" value="DJ-1"/>
</dbReference>
<dbReference type="Proteomes" id="UP000192602">
    <property type="component" value="Unassembled WGS sequence"/>
</dbReference>
<name>A0A1W1WUD0_9BACT</name>
<dbReference type="InterPro" id="IPR029062">
    <property type="entry name" value="Class_I_gatase-like"/>
</dbReference>
<proteinExistence type="predicted"/>
<dbReference type="InterPro" id="IPR050325">
    <property type="entry name" value="Prot/Nucl_acid_deglycase"/>
</dbReference>
<gene>
    <name evidence="3" type="ORF">SAMN05660197_1747</name>
</gene>
<dbReference type="OrthoDB" id="9792284at2"/>
<dbReference type="SUPFAM" id="SSF52317">
    <property type="entry name" value="Class I glutamine amidotransferase-like"/>
    <property type="match status" value="1"/>
</dbReference>
<reference evidence="4" key="1">
    <citation type="submission" date="2017-04" db="EMBL/GenBank/DDBJ databases">
        <authorList>
            <person name="Varghese N."/>
            <person name="Submissions S."/>
        </authorList>
    </citation>
    <scope>NUCLEOTIDE SEQUENCE [LARGE SCALE GENOMIC DNA]</scope>
    <source>
        <strain evidence="4">DSM 16512</strain>
    </source>
</reference>
<dbReference type="PANTHER" id="PTHR48094">
    <property type="entry name" value="PROTEIN/NUCLEIC ACID DEGLYCASE DJ-1-RELATED"/>
    <property type="match status" value="1"/>
</dbReference>